<accession>A0AAD4R703</accession>
<evidence type="ECO:0000256" key="5">
    <source>
        <dbReference type="ARBA" id="ARBA00023242"/>
    </source>
</evidence>
<keyword evidence="5" id="KW-0539">Nucleus</keyword>
<dbReference type="GO" id="GO:0000981">
    <property type="term" value="F:DNA-binding transcription factor activity, RNA polymerase II-specific"/>
    <property type="evidence" value="ECO:0007669"/>
    <property type="project" value="TreeGrafter"/>
</dbReference>
<dbReference type="EMBL" id="JAKKPZ010000013">
    <property type="protein sequence ID" value="KAI1714485.1"/>
    <property type="molecule type" value="Genomic_DNA"/>
</dbReference>
<protein>
    <submittedName>
        <fullName evidence="8">Basic region leucine zipper domain-containing protein</fullName>
    </submittedName>
</protein>
<dbReference type="SMART" id="SM00338">
    <property type="entry name" value="BRLZ"/>
    <property type="match status" value="1"/>
</dbReference>
<name>A0AAD4R703_9BILA</name>
<keyword evidence="4" id="KW-0804">Transcription</keyword>
<dbReference type="GO" id="GO:0005634">
    <property type="term" value="C:nucleus"/>
    <property type="evidence" value="ECO:0007669"/>
    <property type="project" value="UniProtKB-SubCell"/>
</dbReference>
<evidence type="ECO:0000256" key="2">
    <source>
        <dbReference type="ARBA" id="ARBA00023015"/>
    </source>
</evidence>
<comment type="subcellular location">
    <subcellularLocation>
        <location evidence="1">Nucleus</location>
    </subcellularLocation>
</comment>
<dbReference type="PANTHER" id="PTHR11988:SF27">
    <property type="entry name" value="GH27708P"/>
    <property type="match status" value="1"/>
</dbReference>
<evidence type="ECO:0000256" key="1">
    <source>
        <dbReference type="ARBA" id="ARBA00004123"/>
    </source>
</evidence>
<dbReference type="Gene3D" id="1.20.5.170">
    <property type="match status" value="1"/>
</dbReference>
<feature type="domain" description="BZIP" evidence="7">
    <location>
        <begin position="140"/>
        <end position="203"/>
    </location>
</feature>
<dbReference type="PROSITE" id="PS50217">
    <property type="entry name" value="BZIP"/>
    <property type="match status" value="1"/>
</dbReference>
<feature type="compositionally biased region" description="Basic and acidic residues" evidence="6">
    <location>
        <begin position="150"/>
        <end position="168"/>
    </location>
</feature>
<evidence type="ECO:0000256" key="6">
    <source>
        <dbReference type="SAM" id="MobiDB-lite"/>
    </source>
</evidence>
<keyword evidence="3" id="KW-0238">DNA-binding</keyword>
<dbReference type="InterPro" id="IPR040223">
    <property type="entry name" value="PAR_bZIP"/>
</dbReference>
<dbReference type="CDD" id="cd14695">
    <property type="entry name" value="bZIP_HLF"/>
    <property type="match status" value="1"/>
</dbReference>
<evidence type="ECO:0000256" key="3">
    <source>
        <dbReference type="ARBA" id="ARBA00023125"/>
    </source>
</evidence>
<dbReference type="PANTHER" id="PTHR11988">
    <property type="entry name" value="THYROTROPH EMBRYONIC FACTOR RELATED"/>
    <property type="match status" value="1"/>
</dbReference>
<dbReference type="Pfam" id="PF07716">
    <property type="entry name" value="bZIP_2"/>
    <property type="match status" value="1"/>
</dbReference>
<dbReference type="SUPFAM" id="SSF57959">
    <property type="entry name" value="Leucine zipper domain"/>
    <property type="match status" value="1"/>
</dbReference>
<dbReference type="AlphaFoldDB" id="A0AAD4R703"/>
<comment type="caution">
    <text evidence="8">The sequence shown here is derived from an EMBL/GenBank/DDBJ whole genome shotgun (WGS) entry which is preliminary data.</text>
</comment>
<evidence type="ECO:0000313" key="9">
    <source>
        <dbReference type="Proteomes" id="UP001201812"/>
    </source>
</evidence>
<dbReference type="GO" id="GO:0000978">
    <property type="term" value="F:RNA polymerase II cis-regulatory region sequence-specific DNA binding"/>
    <property type="evidence" value="ECO:0007669"/>
    <property type="project" value="TreeGrafter"/>
</dbReference>
<dbReference type="Proteomes" id="UP001201812">
    <property type="component" value="Unassembled WGS sequence"/>
</dbReference>
<proteinExistence type="predicted"/>
<sequence>MHMMWTPLDSTIYSSTGTNHMALPTGAMPIGDNTISGDSKYTSPKNSAMAAASMAAANHFFASGKGCPPEMKGMHNHHLASFVQSMTNFHQLQSNPSVSLATTAAVNNYSPHSGSNSSSSSTAGGPIKKKANPVPPEQKTPAYFERRKKNNDSARRSREMRRRKEDESMRRCAFLEQENTRLYHENRQLAMELINARNAYNAILLQQQNQHQHAQQQSFTPN</sequence>
<evidence type="ECO:0000313" key="8">
    <source>
        <dbReference type="EMBL" id="KAI1714485.1"/>
    </source>
</evidence>
<evidence type="ECO:0000256" key="4">
    <source>
        <dbReference type="ARBA" id="ARBA00023163"/>
    </source>
</evidence>
<organism evidence="8 9">
    <name type="scientific">Ditylenchus destructor</name>
    <dbReference type="NCBI Taxonomy" id="166010"/>
    <lineage>
        <taxon>Eukaryota</taxon>
        <taxon>Metazoa</taxon>
        <taxon>Ecdysozoa</taxon>
        <taxon>Nematoda</taxon>
        <taxon>Chromadorea</taxon>
        <taxon>Rhabditida</taxon>
        <taxon>Tylenchina</taxon>
        <taxon>Tylenchomorpha</taxon>
        <taxon>Sphaerularioidea</taxon>
        <taxon>Anguinidae</taxon>
        <taxon>Anguininae</taxon>
        <taxon>Ditylenchus</taxon>
    </lineage>
</organism>
<dbReference type="InterPro" id="IPR046347">
    <property type="entry name" value="bZIP_sf"/>
</dbReference>
<keyword evidence="9" id="KW-1185">Reference proteome</keyword>
<keyword evidence="2" id="KW-0805">Transcription regulation</keyword>
<reference evidence="8" key="1">
    <citation type="submission" date="2022-01" db="EMBL/GenBank/DDBJ databases">
        <title>Genome Sequence Resource for Two Populations of Ditylenchus destructor, the Migratory Endoparasitic Phytonematode.</title>
        <authorList>
            <person name="Zhang H."/>
            <person name="Lin R."/>
            <person name="Xie B."/>
        </authorList>
    </citation>
    <scope>NUCLEOTIDE SEQUENCE</scope>
    <source>
        <strain evidence="8">BazhouSP</strain>
    </source>
</reference>
<gene>
    <name evidence="8" type="ORF">DdX_08580</name>
</gene>
<feature type="compositionally biased region" description="Low complexity" evidence="6">
    <location>
        <begin position="109"/>
        <end position="121"/>
    </location>
</feature>
<dbReference type="InterPro" id="IPR004827">
    <property type="entry name" value="bZIP"/>
</dbReference>
<evidence type="ECO:0000259" key="7">
    <source>
        <dbReference type="PROSITE" id="PS50217"/>
    </source>
</evidence>
<feature type="region of interest" description="Disordered" evidence="6">
    <location>
        <begin position="109"/>
        <end position="168"/>
    </location>
</feature>